<keyword evidence="3 5" id="KW-0479">Metal-binding</keyword>
<dbReference type="PRINTS" id="PR00385">
    <property type="entry name" value="P450"/>
</dbReference>
<dbReference type="GO" id="GO:0020037">
    <property type="term" value="F:heme binding"/>
    <property type="evidence" value="ECO:0007669"/>
    <property type="project" value="InterPro"/>
</dbReference>
<dbReference type="PANTHER" id="PTHR24305:SF172">
    <property type="entry name" value="P450, PUTATIVE (EUROFUNG)-RELATED"/>
    <property type="match status" value="1"/>
</dbReference>
<dbReference type="OMA" id="YLADQEM"/>
<dbReference type="InterPro" id="IPR001128">
    <property type="entry name" value="Cyt_P450"/>
</dbReference>
<evidence type="ECO:0000256" key="2">
    <source>
        <dbReference type="ARBA" id="ARBA00022617"/>
    </source>
</evidence>
<dbReference type="InterPro" id="IPR036396">
    <property type="entry name" value="Cyt_P450_sf"/>
</dbReference>
<proteinExistence type="inferred from homology"/>
<dbReference type="PROSITE" id="PS00086">
    <property type="entry name" value="CYTOCHROME_P450"/>
    <property type="match status" value="1"/>
</dbReference>
<evidence type="ECO:0000313" key="8">
    <source>
        <dbReference type="Proteomes" id="UP000034112"/>
    </source>
</evidence>
<feature type="binding site" description="axial binding residue" evidence="5">
    <location>
        <position position="446"/>
    </location>
    <ligand>
        <name>heme</name>
        <dbReference type="ChEBI" id="CHEBI:30413"/>
    </ligand>
    <ligandPart>
        <name>Fe</name>
        <dbReference type="ChEBI" id="CHEBI:18248"/>
    </ligandPart>
</feature>
<dbReference type="Pfam" id="PF00067">
    <property type="entry name" value="p450"/>
    <property type="match status" value="1"/>
</dbReference>
<dbReference type="GO" id="GO:0004497">
    <property type="term" value="F:monooxygenase activity"/>
    <property type="evidence" value="ECO:0007669"/>
    <property type="project" value="UniProtKB-KW"/>
</dbReference>
<dbReference type="GO" id="GO:0005506">
    <property type="term" value="F:iron ion binding"/>
    <property type="evidence" value="ECO:0007669"/>
    <property type="project" value="InterPro"/>
</dbReference>
<evidence type="ECO:0000256" key="1">
    <source>
        <dbReference type="ARBA" id="ARBA00001971"/>
    </source>
</evidence>
<keyword evidence="4 5" id="KW-0408">Iron</keyword>
<evidence type="ECO:0000256" key="5">
    <source>
        <dbReference type="PIRSR" id="PIRSR602401-1"/>
    </source>
</evidence>
<dbReference type="EMBL" id="JOKZ01000125">
    <property type="protein sequence ID" value="KKP03060.1"/>
    <property type="molecule type" value="Genomic_DNA"/>
</dbReference>
<keyword evidence="6" id="KW-0503">Monooxygenase</keyword>
<organism evidence="7 8">
    <name type="scientific">Trichoderma harzianum</name>
    <name type="common">Hypocrea lixii</name>
    <dbReference type="NCBI Taxonomy" id="5544"/>
    <lineage>
        <taxon>Eukaryota</taxon>
        <taxon>Fungi</taxon>
        <taxon>Dikarya</taxon>
        <taxon>Ascomycota</taxon>
        <taxon>Pezizomycotina</taxon>
        <taxon>Sordariomycetes</taxon>
        <taxon>Hypocreomycetidae</taxon>
        <taxon>Hypocreales</taxon>
        <taxon>Hypocreaceae</taxon>
        <taxon>Trichoderma</taxon>
    </lineage>
</organism>
<dbReference type="Proteomes" id="UP000034112">
    <property type="component" value="Unassembled WGS sequence"/>
</dbReference>
<comment type="cofactor">
    <cofactor evidence="1 5">
        <name>heme</name>
        <dbReference type="ChEBI" id="CHEBI:30413"/>
    </cofactor>
</comment>
<sequence>MLVLAISVLFILYLFIQPLVVYLIDPKGLRQFPSPSVAGLTSFWRIFHSLQYKHYQAIHDAHVKLGTHVRIAPNHISISDPAAMNDIYGHGAGLLKDSWYDGGAGEFRHMADARIKTEHQAKRKKLAHVFAQKNIESLEPVILDATATLVSQIDKHIAQSKAINIRRYLNYYTIDLFAELLYGRSLGCLERGDDIVEAQTKDAKVYKAHMIRSLHDATHMNTILGYEAHLLPLTKTLFARHPYMKAGANWDNIIYHNTTKRLQDAESGEEKKDLFSNLLRNNKGESLDLPMGEILAECSVMMNAGTDTTTAALTNTIFLLYKHPRVLAKLRQELDSAIGSSADVPNYASVSSLPYLRACIEESLRIRPASSYGLPRVVPDGGRVIAGQYIREGVTVSVPTYTLLRNIDCFKDAESFNPDRWIESDKATRDRMNTAHFPFSVGPRACIGRNIAYFEQLIPIAEPLRKLGQVGRLHQPPRLGRLPQALRLGQLPAAARRADYEPQHGKWRRRRLFNDVGNSDGRVPGLADEQRDAGQCRRAAHQGAQCFAEKGEGHENEGENLEY</sequence>
<dbReference type="OrthoDB" id="2789670at2759"/>
<dbReference type="Gene3D" id="1.10.630.10">
    <property type="entry name" value="Cytochrome P450"/>
    <property type="match status" value="1"/>
</dbReference>
<dbReference type="InterPro" id="IPR002401">
    <property type="entry name" value="Cyt_P450_E_grp-I"/>
</dbReference>
<dbReference type="AlphaFoldDB" id="A0A0F9XEW6"/>
<name>A0A0F9XEW6_TRIHA</name>
<reference evidence="8" key="1">
    <citation type="journal article" date="2015" name="Genome Announc.">
        <title>Draft whole-genome sequence of the biocontrol agent Trichoderma harzianum T6776.</title>
        <authorList>
            <person name="Baroncelli R."/>
            <person name="Piaggeschi G."/>
            <person name="Fiorini L."/>
            <person name="Bertolini E."/>
            <person name="Zapparata A."/>
            <person name="Pe M.E."/>
            <person name="Sarrocco S."/>
            <person name="Vannacci G."/>
        </authorList>
    </citation>
    <scope>NUCLEOTIDE SEQUENCE [LARGE SCALE GENOMIC DNA]</scope>
    <source>
        <strain evidence="8">T6776</strain>
    </source>
</reference>
<dbReference type="InterPro" id="IPR017972">
    <property type="entry name" value="Cyt_P450_CS"/>
</dbReference>
<dbReference type="PRINTS" id="PR00463">
    <property type="entry name" value="EP450I"/>
</dbReference>
<evidence type="ECO:0000256" key="6">
    <source>
        <dbReference type="RuleBase" id="RU000461"/>
    </source>
</evidence>
<dbReference type="SUPFAM" id="SSF48264">
    <property type="entry name" value="Cytochrome P450"/>
    <property type="match status" value="1"/>
</dbReference>
<evidence type="ECO:0000256" key="4">
    <source>
        <dbReference type="ARBA" id="ARBA00023004"/>
    </source>
</evidence>
<accession>A0A0F9XEW6</accession>
<dbReference type="GO" id="GO:0016705">
    <property type="term" value="F:oxidoreductase activity, acting on paired donors, with incorporation or reduction of molecular oxygen"/>
    <property type="evidence" value="ECO:0007669"/>
    <property type="project" value="InterPro"/>
</dbReference>
<comment type="caution">
    <text evidence="7">The sequence shown here is derived from an EMBL/GenBank/DDBJ whole genome shotgun (WGS) entry which is preliminary data.</text>
</comment>
<gene>
    <name evidence="7" type="ORF">THAR02_04829</name>
</gene>
<evidence type="ECO:0000256" key="3">
    <source>
        <dbReference type="ARBA" id="ARBA00022723"/>
    </source>
</evidence>
<evidence type="ECO:0008006" key="9">
    <source>
        <dbReference type="Google" id="ProtNLM"/>
    </source>
</evidence>
<keyword evidence="2 5" id="KW-0349">Heme</keyword>
<evidence type="ECO:0000313" key="7">
    <source>
        <dbReference type="EMBL" id="KKP03060.1"/>
    </source>
</evidence>
<dbReference type="PANTHER" id="PTHR24305">
    <property type="entry name" value="CYTOCHROME P450"/>
    <property type="match status" value="1"/>
</dbReference>
<comment type="similarity">
    <text evidence="6">Belongs to the cytochrome P450 family.</text>
</comment>
<dbReference type="CDD" id="cd11061">
    <property type="entry name" value="CYP67-like"/>
    <property type="match status" value="1"/>
</dbReference>
<dbReference type="InterPro" id="IPR050121">
    <property type="entry name" value="Cytochrome_P450_monoxygenase"/>
</dbReference>
<protein>
    <recommendedName>
        <fullName evidence="9">Cytochrome P450</fullName>
    </recommendedName>
</protein>
<keyword evidence="6" id="KW-0560">Oxidoreductase</keyword>